<evidence type="ECO:0000256" key="4">
    <source>
        <dbReference type="ARBA" id="ARBA00022840"/>
    </source>
</evidence>
<dbReference type="GO" id="GO:0005524">
    <property type="term" value="F:ATP binding"/>
    <property type="evidence" value="ECO:0007669"/>
    <property type="project" value="UniProtKB-KW"/>
</dbReference>
<comment type="similarity">
    <text evidence="5">Belongs to the DEAD box helicase family.</text>
</comment>
<dbReference type="RefSeq" id="WP_317128809.1">
    <property type="nucleotide sequence ID" value="NZ_RBKU01000001.1"/>
</dbReference>
<dbReference type="SUPFAM" id="SSF52540">
    <property type="entry name" value="P-loop containing nucleoside triphosphate hydrolases"/>
    <property type="match status" value="2"/>
</dbReference>
<comment type="caution">
    <text evidence="9">The sequence shown here is derived from an EMBL/GenBank/DDBJ whole genome shotgun (WGS) entry which is preliminary data.</text>
</comment>
<evidence type="ECO:0000313" key="10">
    <source>
        <dbReference type="Proteomes" id="UP000268007"/>
    </source>
</evidence>
<keyword evidence="4" id="KW-0067">ATP-binding</keyword>
<keyword evidence="2" id="KW-0378">Hydrolase</keyword>
<dbReference type="InterPro" id="IPR001650">
    <property type="entry name" value="Helicase_C-like"/>
</dbReference>
<dbReference type="EMBL" id="RBKU01000001">
    <property type="protein sequence ID" value="RKR84231.1"/>
    <property type="molecule type" value="Genomic_DNA"/>
</dbReference>
<keyword evidence="10" id="KW-1185">Reference proteome</keyword>
<dbReference type="Gene3D" id="3.40.50.300">
    <property type="entry name" value="P-loop containing nucleotide triphosphate hydrolases"/>
    <property type="match status" value="2"/>
</dbReference>
<dbReference type="PROSITE" id="PS51194">
    <property type="entry name" value="HELICASE_CTER"/>
    <property type="match status" value="1"/>
</dbReference>
<dbReference type="GO" id="GO:0005829">
    <property type="term" value="C:cytosol"/>
    <property type="evidence" value="ECO:0007669"/>
    <property type="project" value="TreeGrafter"/>
</dbReference>
<dbReference type="PROSITE" id="PS51192">
    <property type="entry name" value="HELICASE_ATP_BIND_1"/>
    <property type="match status" value="1"/>
</dbReference>
<dbReference type="InterPro" id="IPR014001">
    <property type="entry name" value="Helicase_ATP-bd"/>
</dbReference>
<dbReference type="AlphaFoldDB" id="A0A495J695"/>
<dbReference type="PANTHER" id="PTHR47959:SF1">
    <property type="entry name" value="ATP-DEPENDENT RNA HELICASE DBPA"/>
    <property type="match status" value="1"/>
</dbReference>
<reference evidence="9 10" key="1">
    <citation type="submission" date="2018-10" db="EMBL/GenBank/DDBJ databases">
        <title>Genomic Encyclopedia of Archaeal and Bacterial Type Strains, Phase II (KMG-II): from individual species to whole genera.</title>
        <authorList>
            <person name="Goeker M."/>
        </authorList>
    </citation>
    <scope>NUCLEOTIDE SEQUENCE [LARGE SCALE GENOMIC DNA]</scope>
    <source>
        <strain evidence="9 10">DSM 18602</strain>
    </source>
</reference>
<evidence type="ECO:0000256" key="5">
    <source>
        <dbReference type="ARBA" id="ARBA00038437"/>
    </source>
</evidence>
<evidence type="ECO:0000259" key="8">
    <source>
        <dbReference type="PROSITE" id="PS51194"/>
    </source>
</evidence>
<organism evidence="9 10">
    <name type="scientific">Mucilaginibacter gracilis</name>
    <dbReference type="NCBI Taxonomy" id="423350"/>
    <lineage>
        <taxon>Bacteria</taxon>
        <taxon>Pseudomonadati</taxon>
        <taxon>Bacteroidota</taxon>
        <taxon>Sphingobacteriia</taxon>
        <taxon>Sphingobacteriales</taxon>
        <taxon>Sphingobacteriaceae</taxon>
        <taxon>Mucilaginibacter</taxon>
    </lineage>
</organism>
<gene>
    <name evidence="9" type="ORF">BDD43_4461</name>
</gene>
<feature type="region of interest" description="Disordered" evidence="6">
    <location>
        <begin position="395"/>
        <end position="448"/>
    </location>
</feature>
<keyword evidence="1" id="KW-0547">Nucleotide-binding</keyword>
<dbReference type="GO" id="GO:0003724">
    <property type="term" value="F:RNA helicase activity"/>
    <property type="evidence" value="ECO:0007669"/>
    <property type="project" value="TreeGrafter"/>
</dbReference>
<accession>A0A495J695</accession>
<evidence type="ECO:0000256" key="6">
    <source>
        <dbReference type="SAM" id="MobiDB-lite"/>
    </source>
</evidence>
<dbReference type="PANTHER" id="PTHR47959">
    <property type="entry name" value="ATP-DEPENDENT RNA HELICASE RHLE-RELATED"/>
    <property type="match status" value="1"/>
</dbReference>
<dbReference type="InterPro" id="IPR027417">
    <property type="entry name" value="P-loop_NTPase"/>
</dbReference>
<evidence type="ECO:0000256" key="3">
    <source>
        <dbReference type="ARBA" id="ARBA00022806"/>
    </source>
</evidence>
<evidence type="ECO:0000313" key="9">
    <source>
        <dbReference type="EMBL" id="RKR84231.1"/>
    </source>
</evidence>
<dbReference type="SMART" id="SM00487">
    <property type="entry name" value="DEXDc"/>
    <property type="match status" value="1"/>
</dbReference>
<feature type="domain" description="Helicase C-terminal" evidence="8">
    <location>
        <begin position="230"/>
        <end position="393"/>
    </location>
</feature>
<dbReference type="GO" id="GO:0003676">
    <property type="term" value="F:nucleic acid binding"/>
    <property type="evidence" value="ECO:0007669"/>
    <property type="project" value="InterPro"/>
</dbReference>
<name>A0A495J695_9SPHI</name>
<proteinExistence type="inferred from homology"/>
<dbReference type="InterPro" id="IPR050079">
    <property type="entry name" value="DEAD_box_RNA_helicase"/>
</dbReference>
<feature type="domain" description="Helicase ATP-binding" evidence="7">
    <location>
        <begin position="48"/>
        <end position="218"/>
    </location>
</feature>
<keyword evidence="3 9" id="KW-0347">Helicase</keyword>
<evidence type="ECO:0000256" key="2">
    <source>
        <dbReference type="ARBA" id="ARBA00022801"/>
    </source>
</evidence>
<dbReference type="InterPro" id="IPR011545">
    <property type="entry name" value="DEAD/DEAH_box_helicase_dom"/>
</dbReference>
<evidence type="ECO:0000259" key="7">
    <source>
        <dbReference type="PROSITE" id="PS51192"/>
    </source>
</evidence>
<dbReference type="GO" id="GO:0016787">
    <property type="term" value="F:hydrolase activity"/>
    <property type="evidence" value="ECO:0007669"/>
    <property type="project" value="UniProtKB-KW"/>
</dbReference>
<dbReference type="Pfam" id="PF00270">
    <property type="entry name" value="DEAD"/>
    <property type="match status" value="1"/>
</dbReference>
<evidence type="ECO:0000256" key="1">
    <source>
        <dbReference type="ARBA" id="ARBA00022741"/>
    </source>
</evidence>
<feature type="compositionally biased region" description="Basic and acidic residues" evidence="6">
    <location>
        <begin position="395"/>
        <end position="404"/>
    </location>
</feature>
<protein>
    <submittedName>
        <fullName evidence="9">ATP-dependent RNA helicase RhlE</fullName>
    </submittedName>
</protein>
<dbReference type="Proteomes" id="UP000268007">
    <property type="component" value="Unassembled WGS sequence"/>
</dbReference>
<sequence length="448" mass="50243">MNPKLTTLPKNRTFAAMWSDKLKLNKQLVRSLTDAGYLTPKEMQTRSLSRIIGGQDMIGVGPEGCGKTTTYVLGVLMRLKYGVEEAPRALILVPDKERVIAVTEQFELLNKNDTIRIVSLYAAPGTEAQMNALADGADIVVATPDRARSIYLKLGLNLNKIMMFVVDDADAIVKQGLQLPVNELANSILKCQHLIFTEVLHGKLEHMIAPFMNQPAIIEVDELAEAEAEILDQLLYHVPNFRTKLNLLNLLMHDTEVFTKAVIFVNTRLTAEKILNSLTHVIKKEAAILNPLFFETAGFERIDDFKEQTEKRILIVANELQGFIDVEGVPFIIHLELPDEKETFIDRIIKRDADQETFAITFATDIELSMVKKIEQATGHKIPTAELPEDLIVAKEENKEETKKKPAAKAAATEVRGEAFHEKKDSNKKDYNFSAGTKAKMNKKKKHG</sequence>
<feature type="compositionally biased region" description="Basic and acidic residues" evidence="6">
    <location>
        <begin position="415"/>
        <end position="431"/>
    </location>
</feature>